<dbReference type="WBParaSite" id="PS1159_v2.g20691.t1">
    <property type="protein sequence ID" value="PS1159_v2.g20691.t1"/>
    <property type="gene ID" value="PS1159_v2.g20691"/>
</dbReference>
<proteinExistence type="predicted"/>
<protein>
    <submittedName>
        <fullName evidence="2">Peptidase metallopeptidase domain-containing protein</fullName>
    </submittedName>
</protein>
<sequence>MTPVSDEQALVYLQRYGYFEPLPLCKNKGKKRYACFEGSKPQNKTLEDAIKDYQKQAGLSATGKLGDTEKKLMNQPRCGMSDFQRVTDEDFMPWKKEKITYAFVNYTDNINREVLKNVMRHAFATWEAVIPRDFEEINEIELADMKVRFAIWDHGDRDPFDGNGPILAHASLDGDLHFDNDEPWRRYANSEDIDVKTIDILWAALHEIGHALGLEHTRKFKSIMHSIYANSMDKNGRYVNPELTISDIENIQDIYGTKTKLSS</sequence>
<reference evidence="2" key="1">
    <citation type="submission" date="2022-11" db="UniProtKB">
        <authorList>
            <consortium name="WormBaseParasite"/>
        </authorList>
    </citation>
    <scope>IDENTIFICATION</scope>
</reference>
<evidence type="ECO:0000313" key="2">
    <source>
        <dbReference type="WBParaSite" id="PS1159_v2.g20691.t1"/>
    </source>
</evidence>
<dbReference type="Proteomes" id="UP000887580">
    <property type="component" value="Unplaced"/>
</dbReference>
<organism evidence="1 2">
    <name type="scientific">Panagrolaimus sp. PS1159</name>
    <dbReference type="NCBI Taxonomy" id="55785"/>
    <lineage>
        <taxon>Eukaryota</taxon>
        <taxon>Metazoa</taxon>
        <taxon>Ecdysozoa</taxon>
        <taxon>Nematoda</taxon>
        <taxon>Chromadorea</taxon>
        <taxon>Rhabditida</taxon>
        <taxon>Tylenchina</taxon>
        <taxon>Panagrolaimomorpha</taxon>
        <taxon>Panagrolaimoidea</taxon>
        <taxon>Panagrolaimidae</taxon>
        <taxon>Panagrolaimus</taxon>
    </lineage>
</organism>
<name>A0AC35FTG0_9BILA</name>
<accession>A0AC35FTG0</accession>
<evidence type="ECO:0000313" key="1">
    <source>
        <dbReference type="Proteomes" id="UP000887580"/>
    </source>
</evidence>